<name>A0ABR4DQ84_9PEZI</name>
<keyword evidence="3" id="KW-1185">Reference proteome</keyword>
<feature type="region of interest" description="Disordered" evidence="1">
    <location>
        <begin position="214"/>
        <end position="240"/>
    </location>
</feature>
<organism evidence="2 3">
    <name type="scientific">Diaporthe vaccinii</name>
    <dbReference type="NCBI Taxonomy" id="105482"/>
    <lineage>
        <taxon>Eukaryota</taxon>
        <taxon>Fungi</taxon>
        <taxon>Dikarya</taxon>
        <taxon>Ascomycota</taxon>
        <taxon>Pezizomycotina</taxon>
        <taxon>Sordariomycetes</taxon>
        <taxon>Sordariomycetidae</taxon>
        <taxon>Diaporthales</taxon>
        <taxon>Diaporthaceae</taxon>
        <taxon>Diaporthe</taxon>
        <taxon>Diaporthe eres species complex</taxon>
    </lineage>
</organism>
<evidence type="ECO:0000313" key="3">
    <source>
        <dbReference type="Proteomes" id="UP001600888"/>
    </source>
</evidence>
<protein>
    <recommendedName>
        <fullName evidence="4">Aflatoxin regulatory protein domain-containing protein</fullName>
    </recommendedName>
</protein>
<dbReference type="Proteomes" id="UP001600888">
    <property type="component" value="Unassembled WGS sequence"/>
</dbReference>
<feature type="region of interest" description="Disordered" evidence="1">
    <location>
        <begin position="134"/>
        <end position="187"/>
    </location>
</feature>
<proteinExistence type="predicted"/>
<evidence type="ECO:0000313" key="2">
    <source>
        <dbReference type="EMBL" id="KAL2272427.1"/>
    </source>
</evidence>
<feature type="region of interest" description="Disordered" evidence="1">
    <location>
        <begin position="41"/>
        <end position="118"/>
    </location>
</feature>
<accession>A0ABR4DQ84</accession>
<feature type="compositionally biased region" description="Polar residues" evidence="1">
    <location>
        <begin position="101"/>
        <end position="118"/>
    </location>
</feature>
<feature type="compositionally biased region" description="Polar residues" evidence="1">
    <location>
        <begin position="59"/>
        <end position="71"/>
    </location>
</feature>
<dbReference type="EMBL" id="JBAWTH010000238">
    <property type="protein sequence ID" value="KAL2272427.1"/>
    <property type="molecule type" value="Genomic_DNA"/>
</dbReference>
<evidence type="ECO:0000256" key="1">
    <source>
        <dbReference type="SAM" id="MobiDB-lite"/>
    </source>
</evidence>
<reference evidence="2 3" key="1">
    <citation type="submission" date="2024-03" db="EMBL/GenBank/DDBJ databases">
        <title>A high-quality draft genome sequence of Diaporthe vaccinii, a causative agent of upright dieback and viscid rot disease in cranberry plants.</title>
        <authorList>
            <person name="Sarrasin M."/>
            <person name="Lang B.F."/>
            <person name="Burger G."/>
        </authorList>
    </citation>
    <scope>NUCLEOTIDE SEQUENCE [LARGE SCALE GENOMIC DNA]</scope>
    <source>
        <strain evidence="2 3">IS7</strain>
    </source>
</reference>
<feature type="compositionally biased region" description="Low complexity" evidence="1">
    <location>
        <begin position="218"/>
        <end position="234"/>
    </location>
</feature>
<evidence type="ECO:0008006" key="4">
    <source>
        <dbReference type="Google" id="ProtNLM"/>
    </source>
</evidence>
<feature type="compositionally biased region" description="Polar residues" evidence="1">
    <location>
        <begin position="80"/>
        <end position="92"/>
    </location>
</feature>
<comment type="caution">
    <text evidence="2">The sequence shown here is derived from an EMBL/GenBank/DDBJ whole genome shotgun (WGS) entry which is preliminary data.</text>
</comment>
<sequence length="427" mass="46314">MEQTGHNFSDNFNFSPSSLLNLPLDMCGHLGTSSLHFDTSLLGEGSQQGDEDFGALQGRISNPNFSQQRPPSGNAEVLGQDQQSQHFQTEQGPLSIPQLPSPHSTGPLSSETQADQSNRRLSLARNSALKNVDQAAEAVQIPHKTSFVPPKGTPERDGTGNGLGQEQRGARGSGRPDEYESDSQDEPWTRSWIREVSDINMALHQHMLSILPVESRQDTGTKSSSWTSDSGSSSRRPNEELAVDCTLKLSRQYSKLLGRMIAECEDCQDSGNPAASTTVLDQPVQLLVLSGYMCLLEAYDKVLQNIKWAESRLQTDPDSVPMRLPRLAIGSFDLPASSSTTSLVLICVIEATITHMHALVQNLIKKANLGRGVTGGLSNETDKQNTMASEGLHGVAKATLQAINATEDSIMGLIQVVWKLSLEGRIL</sequence>
<gene>
    <name evidence="2" type="ORF">FJTKL_06571</name>
</gene>